<dbReference type="EMBL" id="BLYV01000450">
    <property type="protein sequence ID" value="GFP14290.1"/>
    <property type="molecule type" value="Genomic_DNA"/>
</dbReference>
<dbReference type="EMBL" id="WCHB01000025">
    <property type="protein sequence ID" value="NRO34721.1"/>
    <property type="molecule type" value="Genomic_DNA"/>
</dbReference>
<evidence type="ECO:0000313" key="4">
    <source>
        <dbReference type="EMBL" id="NRN92124.1"/>
    </source>
</evidence>
<dbReference type="GeneID" id="99756080"/>
<dbReference type="Proteomes" id="UP000630086">
    <property type="component" value="Unassembled WGS sequence"/>
</dbReference>
<dbReference type="Proteomes" id="UP000267945">
    <property type="component" value="Chromosome"/>
</dbReference>
<evidence type="ECO:0000313" key="6">
    <source>
        <dbReference type="Proteomes" id="UP000267945"/>
    </source>
</evidence>
<dbReference type="RefSeq" id="WP_003627211.1">
    <property type="nucleotide sequence ID" value="NZ_AP023028.1"/>
</dbReference>
<dbReference type="EMBL" id="BLYO01000154">
    <property type="protein sequence ID" value="GFO99001.1"/>
    <property type="molecule type" value="Genomic_DNA"/>
</dbReference>
<reference evidence="1 6" key="1">
    <citation type="submission" date="2017-02" db="EMBL/GenBank/DDBJ databases">
        <title>Complete genome sequence of Lactobacillus helveticus.</title>
        <authorList>
            <person name="Kim J.F."/>
            <person name="Chung Y."/>
            <person name="Kwak M."/>
        </authorList>
    </citation>
    <scope>NUCLEOTIDE SEQUENCE [LARGE SCALE GENOMIC DNA]</scope>
    <source>
        <strain evidence="1 6">LH5</strain>
    </source>
</reference>
<dbReference type="AlphaFoldDB" id="A0A2X0RAU4"/>
<evidence type="ECO:0000313" key="1">
    <source>
        <dbReference type="EMBL" id="AZK92297.1"/>
    </source>
</evidence>
<reference evidence="4" key="2">
    <citation type="submission" date="2019-09" db="EMBL/GenBank/DDBJ databases">
        <title>Comparative genomic analysis of Lactobacillus helveticus.</title>
        <authorList>
            <person name="Zhang H."/>
            <person name="Chen Y."/>
            <person name="Zhong Z."/>
        </authorList>
    </citation>
    <scope>NUCLEOTIDE SEQUENCE</scope>
    <source>
        <strain evidence="5">IMAU30003</strain>
        <strain evidence="4">IMAU50013</strain>
    </source>
</reference>
<dbReference type="EMBL" id="WCGB01000042">
    <property type="protein sequence ID" value="NRN92124.1"/>
    <property type="molecule type" value="Genomic_DNA"/>
</dbReference>
<organism evidence="2 7">
    <name type="scientific">Lactobacillus helveticus</name>
    <name type="common">Lactobacillus suntoryeus</name>
    <dbReference type="NCBI Taxonomy" id="1587"/>
    <lineage>
        <taxon>Bacteria</taxon>
        <taxon>Bacillati</taxon>
        <taxon>Bacillota</taxon>
        <taxon>Bacilli</taxon>
        <taxon>Lactobacillales</taxon>
        <taxon>Lactobacillaceae</taxon>
        <taxon>Lactobacillus</taxon>
    </lineage>
</organism>
<reference evidence="3" key="4">
    <citation type="submission" date="2020-07" db="EMBL/GenBank/DDBJ databases">
        <title>Draft genome sequence of Lactobacillus helveticus strain JCM 1062.</title>
        <authorList>
            <person name="Endo A."/>
            <person name="Maeno S."/>
            <person name="Kido Y."/>
        </authorList>
    </citation>
    <scope>NUCLEOTIDE SEQUENCE</scope>
    <source>
        <strain evidence="3">JCM 1062</strain>
    </source>
</reference>
<evidence type="ECO:0000313" key="5">
    <source>
        <dbReference type="EMBL" id="NRO34721.1"/>
    </source>
</evidence>
<evidence type="ECO:0000313" key="3">
    <source>
        <dbReference type="EMBL" id="GFP14290.1"/>
    </source>
</evidence>
<gene>
    <name evidence="5" type="ORF">IMAU30003_00960</name>
    <name evidence="4" type="ORF">IMAU50013_01671</name>
    <name evidence="1" type="ORF">LH5_02111</name>
    <name evidence="2" type="ORF">LHEH8_07570</name>
    <name evidence="3" type="ORF">LHEJCM1062_21620</name>
</gene>
<name>A0A2X0RAU4_LACHE</name>
<dbReference type="Proteomes" id="UP000618094">
    <property type="component" value="Unassembled WGS sequence"/>
</dbReference>
<dbReference type="EMBL" id="CP019581">
    <property type="protein sequence ID" value="AZK92297.1"/>
    <property type="molecule type" value="Genomic_DNA"/>
</dbReference>
<proteinExistence type="predicted"/>
<evidence type="ECO:0000313" key="7">
    <source>
        <dbReference type="Proteomes" id="UP000618094"/>
    </source>
</evidence>
<dbReference type="Proteomes" id="UP000601587">
    <property type="component" value="Unassembled WGS sequence"/>
</dbReference>
<reference evidence="2" key="3">
    <citation type="submission" date="2020-07" db="EMBL/GenBank/DDBJ databases">
        <title>Draft genome sequence of Lactobacillus helveticus strain H-8.</title>
        <authorList>
            <person name="Endo A."/>
            <person name="Maeno S."/>
            <person name="Kido Y."/>
        </authorList>
    </citation>
    <scope>NUCLEOTIDE SEQUENCE</scope>
    <source>
        <strain evidence="2">H-8</strain>
    </source>
</reference>
<protein>
    <submittedName>
        <fullName evidence="2">Uncharacterized protein</fullName>
    </submittedName>
</protein>
<accession>A0A2X0RAU4</accession>
<evidence type="ECO:0000313" key="2">
    <source>
        <dbReference type="EMBL" id="GFO99001.1"/>
    </source>
</evidence>
<sequence>MNKNDQNDVVTGASQAIDVNSGSSLMEPDKNKNEETLWFCLC</sequence>
<dbReference type="Proteomes" id="UP000651333">
    <property type="component" value="Unassembled WGS sequence"/>
</dbReference>